<dbReference type="RefSeq" id="WP_223578579.1">
    <property type="nucleotide sequence ID" value="NZ_BAABFU010000002.1"/>
</dbReference>
<organism evidence="2 3">
    <name type="scientific">Kangiella taiwanensis</name>
    <dbReference type="NCBI Taxonomy" id="1079179"/>
    <lineage>
        <taxon>Bacteria</taxon>
        <taxon>Pseudomonadati</taxon>
        <taxon>Pseudomonadota</taxon>
        <taxon>Gammaproteobacteria</taxon>
        <taxon>Kangiellales</taxon>
        <taxon>Kangiellaceae</taxon>
        <taxon>Kangiella</taxon>
    </lineage>
</organism>
<dbReference type="Proteomes" id="UP001501294">
    <property type="component" value="Unassembled WGS sequence"/>
</dbReference>
<evidence type="ECO:0000313" key="2">
    <source>
        <dbReference type="EMBL" id="GAA4350766.1"/>
    </source>
</evidence>
<name>A0ABP8I3T6_9GAMM</name>
<comment type="caution">
    <text evidence="2">The sequence shown here is derived from an EMBL/GenBank/DDBJ whole genome shotgun (WGS) entry which is preliminary data.</text>
</comment>
<gene>
    <name evidence="2" type="ORF">GCM10023150_16860</name>
</gene>
<dbReference type="InterPro" id="IPR051781">
    <property type="entry name" value="Metallo-dep_Hydrolase"/>
</dbReference>
<dbReference type="Gene3D" id="2.30.40.10">
    <property type="entry name" value="Urease, subunit C, domain 1"/>
    <property type="match status" value="2"/>
</dbReference>
<dbReference type="EMBL" id="BAABFU010000002">
    <property type="protein sequence ID" value="GAA4350766.1"/>
    <property type="molecule type" value="Genomic_DNA"/>
</dbReference>
<dbReference type="Gene3D" id="3.40.50.10910">
    <property type="entry name" value="Amidohydrolase"/>
    <property type="match status" value="1"/>
</dbReference>
<dbReference type="PANTHER" id="PTHR43135">
    <property type="entry name" value="ALPHA-D-RIBOSE 1-METHYLPHOSPHONATE 5-TRIPHOSPHATE DIPHOSPHATASE"/>
    <property type="match status" value="1"/>
</dbReference>
<dbReference type="SUPFAM" id="SSF51338">
    <property type="entry name" value="Composite domain of metallo-dependent hydrolases"/>
    <property type="match status" value="1"/>
</dbReference>
<dbReference type="InterPro" id="IPR006680">
    <property type="entry name" value="Amidohydro-rel"/>
</dbReference>
<dbReference type="InterPro" id="IPR032466">
    <property type="entry name" value="Metal_Hydrolase"/>
</dbReference>
<keyword evidence="3" id="KW-1185">Reference proteome</keyword>
<protein>
    <submittedName>
        <fullName evidence="2">Amidohydrolase family protein</fullName>
    </submittedName>
</protein>
<sequence>MNTKRVKKWSLILLGFFLVSSLVTFVWMDYQINRMWGGQTEIVKYDQFRTPQQTIAITNTNVLSPDAGRMLHNQTVLIENGTITAVSDSAPIPTNAKIVNGKGKYLIPGLFDSHIHLWQSQNDLLLYLANGVTHIRELNGNQEHLEWKSAIREGRPGPDLFVASARINSNAFFTGLIEDWTANMMSMNSKSDAEKIYGNATNQQFDAIKVYTHLDKEHFLALDKSSRSHKLPLLGHIPKTVTLDDIWQSNMTELAHTEELVKALFREFGGFQREKQDELISFIESRSHDIAKHITEKDMAIVSTIRLIEGISDQRHAPLEESLRNVQLAYVNPGITELSPLSSKVMGWLPDSNIYRIAGNHTQDALESDKLYWEAYVKANHILLKALSDKNAKVLAGTDANVPVMVPGFSLHEELESLVRIGLTEQQVLFSATVAPASHMKILSGQIKIGYQADLVLLDKNPLDNISNTRTINTVISNGRLYSKETLNMMLEAVENANDLSRQHNIKDFTHAGHNH</sequence>
<dbReference type="PANTHER" id="PTHR43135:SF3">
    <property type="entry name" value="ALPHA-D-RIBOSE 1-METHYLPHOSPHONATE 5-TRIPHOSPHATE DIPHOSPHATASE"/>
    <property type="match status" value="1"/>
</dbReference>
<reference evidence="3" key="1">
    <citation type="journal article" date="2019" name="Int. J. Syst. Evol. Microbiol.">
        <title>The Global Catalogue of Microorganisms (GCM) 10K type strain sequencing project: providing services to taxonomists for standard genome sequencing and annotation.</title>
        <authorList>
            <consortium name="The Broad Institute Genomics Platform"/>
            <consortium name="The Broad Institute Genome Sequencing Center for Infectious Disease"/>
            <person name="Wu L."/>
            <person name="Ma J."/>
        </authorList>
    </citation>
    <scope>NUCLEOTIDE SEQUENCE [LARGE SCALE GENOMIC DNA]</scope>
    <source>
        <strain evidence="3">JCM 17727</strain>
    </source>
</reference>
<proteinExistence type="predicted"/>
<dbReference type="SUPFAM" id="SSF51556">
    <property type="entry name" value="Metallo-dependent hydrolases"/>
    <property type="match status" value="1"/>
</dbReference>
<evidence type="ECO:0000313" key="3">
    <source>
        <dbReference type="Proteomes" id="UP001501294"/>
    </source>
</evidence>
<feature type="domain" description="Amidohydrolase-related" evidence="1">
    <location>
        <begin position="383"/>
        <end position="481"/>
    </location>
</feature>
<accession>A0ABP8I3T6</accession>
<dbReference type="InterPro" id="IPR011059">
    <property type="entry name" value="Metal-dep_hydrolase_composite"/>
</dbReference>
<dbReference type="Pfam" id="PF01979">
    <property type="entry name" value="Amidohydro_1"/>
    <property type="match status" value="1"/>
</dbReference>
<dbReference type="Gene3D" id="3.30.110.90">
    <property type="entry name" value="Amidohydrolase"/>
    <property type="match status" value="2"/>
</dbReference>
<evidence type="ECO:0000259" key="1">
    <source>
        <dbReference type="Pfam" id="PF01979"/>
    </source>
</evidence>
<dbReference type="Gene3D" id="1.20.58.520">
    <property type="entry name" value="Amidohydrolase"/>
    <property type="match status" value="1"/>
</dbReference>